<evidence type="ECO:0000256" key="4">
    <source>
        <dbReference type="RuleBase" id="RU003523"/>
    </source>
</evidence>
<name>D1Z010_METPS</name>
<dbReference type="InterPro" id="IPR000891">
    <property type="entry name" value="PYR_CT"/>
</dbReference>
<accession>D1Z010</accession>
<dbReference type="FunFam" id="3.20.20.70:FF:000010">
    <property type="entry name" value="2-isopropylmalate synthase"/>
    <property type="match status" value="1"/>
</dbReference>
<dbReference type="InterPro" id="IPR054691">
    <property type="entry name" value="LeuA/HCS_post-cat"/>
</dbReference>
<dbReference type="Pfam" id="PF22617">
    <property type="entry name" value="HCS_D2"/>
    <property type="match status" value="1"/>
</dbReference>
<reference evidence="6 7" key="2">
    <citation type="journal article" date="2008" name="Int. J. Syst. Evol. Microbiol.">
        <title>Methanocella paludicola gen. nov., sp. nov., a methane-producing archaeon, the first isolate of the lineage 'Rice Cluster I', and proposal of the new archaeal order Methanocellales ord. nov.</title>
        <authorList>
            <person name="Sakai S."/>
            <person name="Imachi H."/>
            <person name="Hanada S."/>
            <person name="Ohashi A."/>
            <person name="Harada H."/>
            <person name="Kamagata Y."/>
        </authorList>
    </citation>
    <scope>NUCLEOTIDE SEQUENCE [LARGE SCALE GENOMIC DNA]</scope>
    <source>
        <strain evidence="7">DSM 17711 / JCM 13418 / NBRC 101707 / SANAE</strain>
    </source>
</reference>
<dbReference type="Proteomes" id="UP000001882">
    <property type="component" value="Chromosome"/>
</dbReference>
<dbReference type="PANTHER" id="PTHR42880">
    <property type="entry name" value="HOMOCITRATE SYNTHASE"/>
    <property type="match status" value="1"/>
</dbReference>
<dbReference type="EMBL" id="AP011532">
    <property type="protein sequence ID" value="BAI62032.1"/>
    <property type="molecule type" value="Genomic_DNA"/>
</dbReference>
<dbReference type="InParanoid" id="D1Z010"/>
<evidence type="ECO:0000313" key="6">
    <source>
        <dbReference type="EMBL" id="BAI62032.1"/>
    </source>
</evidence>
<dbReference type="PROSITE" id="PS50991">
    <property type="entry name" value="PYR_CT"/>
    <property type="match status" value="1"/>
</dbReference>
<dbReference type="RefSeq" id="WP_012900706.1">
    <property type="nucleotide sequence ID" value="NC_013665.1"/>
</dbReference>
<dbReference type="Gene3D" id="1.10.238.260">
    <property type="match status" value="1"/>
</dbReference>
<dbReference type="GO" id="GO:0019752">
    <property type="term" value="P:carboxylic acid metabolic process"/>
    <property type="evidence" value="ECO:0007669"/>
    <property type="project" value="InterPro"/>
</dbReference>
<dbReference type="GO" id="GO:0004410">
    <property type="term" value="F:homocitrate synthase activity"/>
    <property type="evidence" value="ECO:0007669"/>
    <property type="project" value="UniProtKB-EC"/>
</dbReference>
<dbReference type="InterPro" id="IPR013785">
    <property type="entry name" value="Aldolase_TIM"/>
</dbReference>
<dbReference type="OrthoDB" id="6555at2157"/>
<dbReference type="Gene3D" id="3.20.20.70">
    <property type="entry name" value="Aldolase class I"/>
    <property type="match status" value="1"/>
</dbReference>
<evidence type="ECO:0000313" key="7">
    <source>
        <dbReference type="Proteomes" id="UP000001882"/>
    </source>
</evidence>
<evidence type="ECO:0000256" key="2">
    <source>
        <dbReference type="ARBA" id="ARBA00022679"/>
    </source>
</evidence>
<gene>
    <name evidence="6" type="primary">aksA</name>
    <name evidence="6" type="ordered locus">MCP_1960</name>
</gene>
<reference evidence="6 7" key="1">
    <citation type="journal article" date="2007" name="Appl. Environ. Microbiol.">
        <title>Isolation of key methanogens for global methane emission from rice paddy fields: a novel isolate affiliated with the clone cluster rice cluster I.</title>
        <authorList>
            <person name="Sakai S."/>
            <person name="Imachi H."/>
            <person name="Sekiguchi Y."/>
            <person name="Ohashi A."/>
            <person name="Harada H."/>
            <person name="Kamagata Y."/>
        </authorList>
    </citation>
    <scope>NUCLEOTIDE SEQUENCE [LARGE SCALE GENOMIC DNA]</scope>
    <source>
        <strain evidence="7">DSM 17711 / JCM 13418 / NBRC 101707 / SANAE</strain>
    </source>
</reference>
<dbReference type="CDD" id="cd07940">
    <property type="entry name" value="DRE_TIM_IPMS"/>
    <property type="match status" value="1"/>
</dbReference>
<dbReference type="PROSITE" id="PS00816">
    <property type="entry name" value="AIPM_HOMOCIT_SYNTH_2"/>
    <property type="match status" value="1"/>
</dbReference>
<comment type="similarity">
    <text evidence="1 4">Belongs to the alpha-IPM synthase/homocitrate synthase family.</text>
</comment>
<keyword evidence="2 4" id="KW-0808">Transferase</keyword>
<dbReference type="KEGG" id="mpd:MCP_1960"/>
<dbReference type="eggNOG" id="arCOG02092">
    <property type="taxonomic scope" value="Archaea"/>
</dbReference>
<dbReference type="PATRIC" id="fig|304371.9.peg.2000"/>
<evidence type="ECO:0000256" key="3">
    <source>
        <dbReference type="ARBA" id="ARBA00048363"/>
    </source>
</evidence>
<dbReference type="STRING" id="304371.MCP_1960"/>
<organism evidence="6 7">
    <name type="scientific">Methanocella paludicola (strain DSM 17711 / JCM 13418 / NBRC 101707 / SANAE)</name>
    <dbReference type="NCBI Taxonomy" id="304371"/>
    <lineage>
        <taxon>Archaea</taxon>
        <taxon>Methanobacteriati</taxon>
        <taxon>Methanobacteriota</taxon>
        <taxon>Stenosarchaea group</taxon>
        <taxon>Methanomicrobia</taxon>
        <taxon>Methanocellales</taxon>
        <taxon>Methanocellaceae</taxon>
        <taxon>Methanocella</taxon>
    </lineage>
</organism>
<keyword evidence="7" id="KW-1185">Reference proteome</keyword>
<evidence type="ECO:0000256" key="1">
    <source>
        <dbReference type="ARBA" id="ARBA00006154"/>
    </source>
</evidence>
<proteinExistence type="inferred from homology"/>
<reference evidence="7" key="3">
    <citation type="journal article" date="2011" name="PLoS ONE">
        <title>Genome sequence of a mesophilic hydrogenotrophic methanogen Methanocella paludicola, the first cultivated representative of the order Methanocellales.</title>
        <authorList>
            <person name="Sakai S."/>
            <person name="Takaki Y."/>
            <person name="Shimamura S."/>
            <person name="Sekine M."/>
            <person name="Tajima T."/>
            <person name="Kosugi H."/>
            <person name="Ichikawa N."/>
            <person name="Tasumi E."/>
            <person name="Hiraki A.T."/>
            <person name="Shimizu A."/>
            <person name="Kato Y."/>
            <person name="Nishiko R."/>
            <person name="Mori K."/>
            <person name="Fujita N."/>
            <person name="Imachi H."/>
            <person name="Takai K."/>
        </authorList>
    </citation>
    <scope>NUCLEOTIDE SEQUENCE [LARGE SCALE GENOMIC DNA]</scope>
    <source>
        <strain evidence="7">DSM 17711 / JCM 13418 / NBRC 101707 / SANAE</strain>
    </source>
</reference>
<dbReference type="InterPro" id="IPR002034">
    <property type="entry name" value="AIPM/Hcit_synth_CS"/>
</dbReference>
<dbReference type="GeneID" id="8681828"/>
<dbReference type="Pfam" id="PF00682">
    <property type="entry name" value="HMGL-like"/>
    <property type="match status" value="1"/>
</dbReference>
<evidence type="ECO:0000259" key="5">
    <source>
        <dbReference type="PROSITE" id="PS50991"/>
    </source>
</evidence>
<dbReference type="PROSITE" id="PS00815">
    <property type="entry name" value="AIPM_HOMOCIT_SYNTH_1"/>
    <property type="match status" value="1"/>
</dbReference>
<sequence length="395" mass="43084">MPGYSTNEWMKLIKTEPIDVEICDVTLRDGEQTPGVSFTKEEKMDIARTLDEIGVEIIEAGFPITSNGEKESVKAVCNMGLNAKISCLARAIKPDIDAVIDCGADMVGIFIGTSDLHLTYKHKKTQEEAIECMVTATEYAKKHGLIVRFAAEDSTRTGPDFLKRFYQAGEACGADYVNIADTVGIMTPSTMKYLVGEVRHMVNIPVCVHCHDDLGLAVANTMAAAEAGAKQLHTCVNGIGERAGNASLEEVLMGLKIHYGVDRYDTSLLKGLSEMVIKYSGIPVARNKAVVGQNAFAHESGIHIAALLENDRTYELFSPEIVGGNREFILGKHSGSKALCYMARQMGITLSKAETDIVLEEIKRMSESKRSLRREELAELITLLLSKESASTTQA</sequence>
<dbReference type="PANTHER" id="PTHR42880:SF1">
    <property type="entry name" value="ISOPROPYLMALATE_HOMOCITRATE_CITRAMALATE SYNTHASE FAMILY PROTEIN"/>
    <property type="match status" value="1"/>
</dbReference>
<protein>
    <submittedName>
        <fullName evidence="6">Homocitrate synthase</fullName>
    </submittedName>
</protein>
<dbReference type="AlphaFoldDB" id="D1Z010"/>
<dbReference type="SUPFAM" id="SSF51569">
    <property type="entry name" value="Aldolase"/>
    <property type="match status" value="1"/>
</dbReference>
<comment type="catalytic activity">
    <reaction evidence="3">
        <text>acetyl-CoA + 2-oxoglutarate + H2O = (2R)-homocitrate + CoA + H(+)</text>
        <dbReference type="Rhea" id="RHEA:12929"/>
        <dbReference type="ChEBI" id="CHEBI:15377"/>
        <dbReference type="ChEBI" id="CHEBI:15378"/>
        <dbReference type="ChEBI" id="CHEBI:16810"/>
        <dbReference type="ChEBI" id="CHEBI:57287"/>
        <dbReference type="ChEBI" id="CHEBI:57288"/>
        <dbReference type="ChEBI" id="CHEBI:58884"/>
        <dbReference type="EC" id="2.3.3.14"/>
    </reaction>
    <physiologicalReaction direction="left-to-right" evidence="3">
        <dbReference type="Rhea" id="RHEA:12930"/>
    </physiologicalReaction>
</comment>
<feature type="domain" description="Pyruvate carboxyltransferase" evidence="5">
    <location>
        <begin position="20"/>
        <end position="270"/>
    </location>
</feature>